<name>A0A1H6GX02_MAGFU</name>
<gene>
    <name evidence="5" type="ORF">SAMN04244559_00578</name>
</gene>
<accession>A0A1H6GX02</accession>
<evidence type="ECO:0000256" key="2">
    <source>
        <dbReference type="ARBA" id="ARBA00022801"/>
    </source>
</evidence>
<dbReference type="OrthoDB" id="9799921at2"/>
<organism evidence="5 6">
    <name type="scientific">Magnetospirillum fulvum</name>
    <name type="common">Rhodospirillum fulvum</name>
    <dbReference type="NCBI Taxonomy" id="1082"/>
    <lineage>
        <taxon>Bacteria</taxon>
        <taxon>Pseudomonadati</taxon>
        <taxon>Pseudomonadota</taxon>
        <taxon>Alphaproteobacteria</taxon>
        <taxon>Rhodospirillales</taxon>
        <taxon>Rhodospirillaceae</taxon>
        <taxon>Magnetospirillum</taxon>
    </lineage>
</organism>
<feature type="domain" description="Uracil-DNA glycosylase-like" evidence="4">
    <location>
        <begin position="7"/>
        <end position="154"/>
    </location>
</feature>
<evidence type="ECO:0000256" key="1">
    <source>
        <dbReference type="ARBA" id="ARBA00022763"/>
    </source>
</evidence>
<reference evidence="6" key="1">
    <citation type="submission" date="2016-10" db="EMBL/GenBank/DDBJ databases">
        <authorList>
            <person name="Varghese N."/>
            <person name="Submissions S."/>
        </authorList>
    </citation>
    <scope>NUCLEOTIDE SEQUENCE [LARGE SCALE GENOMIC DNA]</scope>
    <source>
        <strain evidence="6">DSM 13234</strain>
    </source>
</reference>
<dbReference type="GO" id="GO:0008263">
    <property type="term" value="F:pyrimidine-specific mismatch base pair DNA N-glycosylase activity"/>
    <property type="evidence" value="ECO:0007669"/>
    <property type="project" value="TreeGrafter"/>
</dbReference>
<dbReference type="InterPro" id="IPR036895">
    <property type="entry name" value="Uracil-DNA_glycosylase-like_sf"/>
</dbReference>
<dbReference type="EMBL" id="FNWO01000002">
    <property type="protein sequence ID" value="SEH27726.1"/>
    <property type="molecule type" value="Genomic_DNA"/>
</dbReference>
<evidence type="ECO:0000259" key="4">
    <source>
        <dbReference type="Pfam" id="PF03167"/>
    </source>
</evidence>
<protein>
    <submittedName>
        <fullName evidence="5">G/U mismatch-specific uracil-DNA glycosylase</fullName>
    </submittedName>
</protein>
<keyword evidence="1" id="KW-0227">DNA damage</keyword>
<evidence type="ECO:0000313" key="5">
    <source>
        <dbReference type="EMBL" id="SEH27726.1"/>
    </source>
</evidence>
<dbReference type="PANTHER" id="PTHR12159:SF9">
    <property type="entry name" value="G_T MISMATCH-SPECIFIC THYMINE DNA GLYCOSYLASE"/>
    <property type="match status" value="1"/>
</dbReference>
<dbReference type="GO" id="GO:0004844">
    <property type="term" value="F:uracil DNA N-glycosylase activity"/>
    <property type="evidence" value="ECO:0007669"/>
    <property type="project" value="TreeGrafter"/>
</dbReference>
<dbReference type="InterPro" id="IPR015637">
    <property type="entry name" value="MUG/TDG"/>
</dbReference>
<dbReference type="InterPro" id="IPR005122">
    <property type="entry name" value="Uracil-DNA_glycosylase-like"/>
</dbReference>
<keyword evidence="2" id="KW-0378">Hydrolase</keyword>
<keyword evidence="6" id="KW-1185">Reference proteome</keyword>
<dbReference type="Proteomes" id="UP000182983">
    <property type="component" value="Unassembled WGS sequence"/>
</dbReference>
<dbReference type="CDD" id="cd10028">
    <property type="entry name" value="UDG-F2_TDG_MUG"/>
    <property type="match status" value="1"/>
</dbReference>
<dbReference type="PANTHER" id="PTHR12159">
    <property type="entry name" value="G/T AND G/U MISMATCH-SPECIFIC DNA GLYCOSYLASE"/>
    <property type="match status" value="1"/>
</dbReference>
<dbReference type="AlphaFoldDB" id="A0A1H6GX02"/>
<evidence type="ECO:0000313" key="6">
    <source>
        <dbReference type="Proteomes" id="UP000182983"/>
    </source>
</evidence>
<dbReference type="Gene3D" id="3.40.470.10">
    <property type="entry name" value="Uracil-DNA glycosylase-like domain"/>
    <property type="match status" value="1"/>
</dbReference>
<proteinExistence type="predicted"/>
<dbReference type="GO" id="GO:0006285">
    <property type="term" value="P:base-excision repair, AP site formation"/>
    <property type="evidence" value="ECO:0007669"/>
    <property type="project" value="InterPro"/>
</dbReference>
<dbReference type="SUPFAM" id="SSF52141">
    <property type="entry name" value="Uracil-DNA glycosylase-like"/>
    <property type="match status" value="1"/>
</dbReference>
<sequence>MIIPDLLEEGLALVLCGTAPSRASKEAAAYYAHPGNLFWTILHTVGLTPVRLEPAHYPALLGFGIGLTDLNKIEWGADSDLSRAGFDVPGFAAKMRRFRPGLIAFDSKFAASTYFGKKTISYGLQAESLDGIPLLVVPSTSGRARGYFDPAPWHDLAHRVRAVQDAAPGLDRPRL</sequence>
<dbReference type="Pfam" id="PF03167">
    <property type="entry name" value="UDG"/>
    <property type="match status" value="1"/>
</dbReference>
<keyword evidence="3" id="KW-0234">DNA repair</keyword>
<evidence type="ECO:0000256" key="3">
    <source>
        <dbReference type="ARBA" id="ARBA00023204"/>
    </source>
</evidence>
<dbReference type="RefSeq" id="WP_083386592.1">
    <property type="nucleotide sequence ID" value="NZ_FNWO01000002.1"/>
</dbReference>